<gene>
    <name evidence="1" type="ORF">VTL71DRAFT_14764</name>
</gene>
<accession>A0ABR4CLP0</accession>
<evidence type="ECO:0000313" key="2">
    <source>
        <dbReference type="Proteomes" id="UP001595075"/>
    </source>
</evidence>
<reference evidence="1 2" key="1">
    <citation type="journal article" date="2024" name="Commun. Biol.">
        <title>Comparative genomic analysis of thermophilic fungi reveals convergent evolutionary adaptations and gene losses.</title>
        <authorList>
            <person name="Steindorff A.S."/>
            <person name="Aguilar-Pontes M.V."/>
            <person name="Robinson A.J."/>
            <person name="Andreopoulos B."/>
            <person name="LaButti K."/>
            <person name="Kuo A."/>
            <person name="Mondo S."/>
            <person name="Riley R."/>
            <person name="Otillar R."/>
            <person name="Haridas S."/>
            <person name="Lipzen A."/>
            <person name="Grimwood J."/>
            <person name="Schmutz J."/>
            <person name="Clum A."/>
            <person name="Reid I.D."/>
            <person name="Moisan M.C."/>
            <person name="Butler G."/>
            <person name="Nguyen T.T.M."/>
            <person name="Dewar K."/>
            <person name="Conant G."/>
            <person name="Drula E."/>
            <person name="Henrissat B."/>
            <person name="Hansel C."/>
            <person name="Singer S."/>
            <person name="Hutchinson M.I."/>
            <person name="de Vries R.P."/>
            <person name="Natvig D.O."/>
            <person name="Powell A.J."/>
            <person name="Tsang A."/>
            <person name="Grigoriev I.V."/>
        </authorList>
    </citation>
    <scope>NUCLEOTIDE SEQUENCE [LARGE SCALE GENOMIC DNA]</scope>
    <source>
        <strain evidence="1 2">CBS 494.80</strain>
    </source>
</reference>
<sequence length="90" mass="10580">MENAQDIRAANKPFNRTYQTFQHRNNNLNTIHLVLSYPSHPHVHVPLTRLLLFSIFIQPTYSRTIHCSKGMMVCLQYNKTKTKEHVAFRA</sequence>
<dbReference type="EMBL" id="JAZHXI010000007">
    <property type="protein sequence ID" value="KAL2070084.1"/>
    <property type="molecule type" value="Genomic_DNA"/>
</dbReference>
<comment type="caution">
    <text evidence="1">The sequence shown here is derived from an EMBL/GenBank/DDBJ whole genome shotgun (WGS) entry which is preliminary data.</text>
</comment>
<proteinExistence type="predicted"/>
<dbReference type="Proteomes" id="UP001595075">
    <property type="component" value="Unassembled WGS sequence"/>
</dbReference>
<name>A0ABR4CLP0_9HELO</name>
<protein>
    <submittedName>
        <fullName evidence="1">Uncharacterized protein</fullName>
    </submittedName>
</protein>
<organism evidence="1 2">
    <name type="scientific">Oculimacula yallundae</name>
    <dbReference type="NCBI Taxonomy" id="86028"/>
    <lineage>
        <taxon>Eukaryota</taxon>
        <taxon>Fungi</taxon>
        <taxon>Dikarya</taxon>
        <taxon>Ascomycota</taxon>
        <taxon>Pezizomycotina</taxon>
        <taxon>Leotiomycetes</taxon>
        <taxon>Helotiales</taxon>
        <taxon>Ploettnerulaceae</taxon>
        <taxon>Oculimacula</taxon>
    </lineage>
</organism>
<keyword evidence="2" id="KW-1185">Reference proteome</keyword>
<evidence type="ECO:0000313" key="1">
    <source>
        <dbReference type="EMBL" id="KAL2070084.1"/>
    </source>
</evidence>